<dbReference type="Proteomes" id="UP000586305">
    <property type="component" value="Unassembled WGS sequence"/>
</dbReference>
<evidence type="ECO:0000256" key="2">
    <source>
        <dbReference type="ARBA" id="ARBA00022630"/>
    </source>
</evidence>
<dbReference type="RefSeq" id="WP_171627947.1">
    <property type="nucleotide sequence ID" value="NZ_JABBPG010000013.1"/>
</dbReference>
<comment type="caution">
    <text evidence="7">The sequence shown here is derived from an EMBL/GenBank/DDBJ whole genome shotgun (WGS) entry which is preliminary data.</text>
</comment>
<dbReference type="Gene3D" id="3.30.9.10">
    <property type="entry name" value="D-Amino Acid Oxidase, subunit A, domain 2"/>
    <property type="match status" value="1"/>
</dbReference>
<keyword evidence="8" id="KW-1185">Reference proteome</keyword>
<evidence type="ECO:0000256" key="4">
    <source>
        <dbReference type="ARBA" id="ARBA00023002"/>
    </source>
</evidence>
<keyword evidence="3" id="KW-0274">FAD</keyword>
<name>A0A849VMF1_9GAMM</name>
<dbReference type="PANTHER" id="PTHR43104">
    <property type="entry name" value="L-2-HYDROXYGLUTARATE DEHYDROGENASE, MITOCHONDRIAL"/>
    <property type="match status" value="1"/>
</dbReference>
<dbReference type="SUPFAM" id="SSF51905">
    <property type="entry name" value="FAD/NAD(P)-binding domain"/>
    <property type="match status" value="1"/>
</dbReference>
<feature type="domain" description="FAD dependent oxidoreductase" evidence="6">
    <location>
        <begin position="7"/>
        <end position="360"/>
    </location>
</feature>
<evidence type="ECO:0000256" key="5">
    <source>
        <dbReference type="ARBA" id="ARBA00037941"/>
    </source>
</evidence>
<evidence type="ECO:0000313" key="8">
    <source>
        <dbReference type="Proteomes" id="UP000586305"/>
    </source>
</evidence>
<sequence length="367" mass="40751">MEHIETLVIGAGVVGLAIAATLSEHQDVIVIEQNTYFGEHTSSRNSEVVHAGIYYPSNSLKARLCVEGKTLLYQHCQKYHVPFKKVGKVLVAHGEGEKTKLNTLVQQAKDNGVRDLTFLSQAELAQKAPQIKAPMGVWSPSTGIIDSHQLMLSYLNKLSEHKGQYVNNTRFVSAQFDGHYFVVTLNCDGELFNLKCTTLINAAGLFAQSCAKQIDALNARFIPELHYCKGQYFSYQGSHPFKHLIYPMPEQHGLGVHATIDLAGQLKFGPDTSFIDELDYTPNEQAKARFVSEINKYWPSLDSSRLQLSYCGIRPKLYKDAAQDFVIQDHSVHGVKGLINLFGVESPGLTASLAIAQYVSKKVSYLQ</sequence>
<protein>
    <submittedName>
        <fullName evidence="7">NAD(P)/FAD-dependent oxidoreductase</fullName>
    </submittedName>
</protein>
<evidence type="ECO:0000256" key="3">
    <source>
        <dbReference type="ARBA" id="ARBA00022827"/>
    </source>
</evidence>
<accession>A0A849VMF1</accession>
<dbReference type="AlphaFoldDB" id="A0A849VMF1"/>
<evidence type="ECO:0000256" key="1">
    <source>
        <dbReference type="ARBA" id="ARBA00001974"/>
    </source>
</evidence>
<gene>
    <name evidence="7" type="ORF">HG263_20535</name>
</gene>
<comment type="cofactor">
    <cofactor evidence="1">
        <name>FAD</name>
        <dbReference type="ChEBI" id="CHEBI:57692"/>
    </cofactor>
</comment>
<evidence type="ECO:0000259" key="6">
    <source>
        <dbReference type="Pfam" id="PF01266"/>
    </source>
</evidence>
<proteinExistence type="inferred from homology"/>
<reference evidence="7 8" key="1">
    <citation type="submission" date="2020-04" db="EMBL/GenBank/DDBJ databases">
        <title>Pseudoalteromonas caenipelagi sp. nov., isolated from a tidal flat.</title>
        <authorList>
            <person name="Park S."/>
            <person name="Yoon J.-H."/>
        </authorList>
    </citation>
    <scope>NUCLEOTIDE SEQUENCE [LARGE SCALE GENOMIC DNA]</scope>
    <source>
        <strain evidence="7 8">JBTF-M23</strain>
    </source>
</reference>
<comment type="similarity">
    <text evidence="5">Belongs to the L2HGDH family.</text>
</comment>
<dbReference type="PANTHER" id="PTHR43104:SF4">
    <property type="entry name" value="L-2-HYDROXYGLUTARATE DEHYDROGENASE, MITOCHONDRIAL"/>
    <property type="match status" value="1"/>
</dbReference>
<dbReference type="Gene3D" id="3.50.50.60">
    <property type="entry name" value="FAD/NAD(P)-binding domain"/>
    <property type="match status" value="1"/>
</dbReference>
<keyword evidence="4" id="KW-0560">Oxidoreductase</keyword>
<dbReference type="InterPro" id="IPR036188">
    <property type="entry name" value="FAD/NAD-bd_sf"/>
</dbReference>
<dbReference type="EMBL" id="JABBPG010000013">
    <property type="protein sequence ID" value="NOU52894.1"/>
    <property type="molecule type" value="Genomic_DNA"/>
</dbReference>
<evidence type="ECO:0000313" key="7">
    <source>
        <dbReference type="EMBL" id="NOU52894.1"/>
    </source>
</evidence>
<organism evidence="7 8">
    <name type="scientific">Pseudoalteromonas caenipelagi</name>
    <dbReference type="NCBI Taxonomy" id="2726988"/>
    <lineage>
        <taxon>Bacteria</taxon>
        <taxon>Pseudomonadati</taxon>
        <taxon>Pseudomonadota</taxon>
        <taxon>Gammaproteobacteria</taxon>
        <taxon>Alteromonadales</taxon>
        <taxon>Pseudoalteromonadaceae</taxon>
        <taxon>Pseudoalteromonas</taxon>
    </lineage>
</organism>
<dbReference type="InterPro" id="IPR006076">
    <property type="entry name" value="FAD-dep_OxRdtase"/>
</dbReference>
<dbReference type="Pfam" id="PF01266">
    <property type="entry name" value="DAO"/>
    <property type="match status" value="1"/>
</dbReference>
<keyword evidence="2" id="KW-0285">Flavoprotein</keyword>
<dbReference type="GO" id="GO:0047545">
    <property type="term" value="F:(S)-2-hydroxyglutarate dehydrogenase activity"/>
    <property type="evidence" value="ECO:0007669"/>
    <property type="project" value="TreeGrafter"/>
</dbReference>